<keyword evidence="2" id="KW-1185">Reference proteome</keyword>
<reference evidence="1 2" key="1">
    <citation type="journal article" date="2023" name="Int. J. Syst. Evol. Microbiol.">
        <title>Arthrobacter mangrovi sp. nov., an actinobacterium isolated from the rhizosphere of a mangrove.</title>
        <authorList>
            <person name="Hamada M."/>
            <person name="Saitou S."/>
            <person name="Enomoto N."/>
            <person name="Nanri K."/>
            <person name="Hidaka K."/>
            <person name="Miura T."/>
            <person name="Tamura T."/>
        </authorList>
    </citation>
    <scope>NUCLEOTIDE SEQUENCE [LARGE SCALE GENOMIC DNA]</scope>
    <source>
        <strain evidence="1 2">NBRC 112813</strain>
    </source>
</reference>
<accession>A0ABQ5MT62</accession>
<name>A0ABQ5MT62_9MICC</name>
<dbReference type="Proteomes" id="UP001209654">
    <property type="component" value="Unassembled WGS sequence"/>
</dbReference>
<organism evidence="1 2">
    <name type="scientific">Arthrobacter mangrovi</name>
    <dbReference type="NCBI Taxonomy" id="2966350"/>
    <lineage>
        <taxon>Bacteria</taxon>
        <taxon>Bacillati</taxon>
        <taxon>Actinomycetota</taxon>
        <taxon>Actinomycetes</taxon>
        <taxon>Micrococcales</taxon>
        <taxon>Micrococcaceae</taxon>
        <taxon>Arthrobacter</taxon>
    </lineage>
</organism>
<evidence type="ECO:0000313" key="1">
    <source>
        <dbReference type="EMBL" id="GLB67177.1"/>
    </source>
</evidence>
<sequence length="140" mass="14859">MCGACPGGTAVSRLTAYANLNGLTSEVTALLQCAVGSRMTLSRFGGRWVLRKRTGQQFIASELEAVAGHIARTGAVDWEQLQAAAEITVEPYAAGPWRTSPYDAGFKQILDTPPQRADPTLDARQFTVALLVHASNALAA</sequence>
<proteinExistence type="predicted"/>
<protein>
    <submittedName>
        <fullName evidence="1">Uncharacterized protein</fullName>
    </submittedName>
</protein>
<gene>
    <name evidence="1" type="ORF">AHIS1636_16160</name>
</gene>
<comment type="caution">
    <text evidence="1">The sequence shown here is derived from an EMBL/GenBank/DDBJ whole genome shotgun (WGS) entry which is preliminary data.</text>
</comment>
<dbReference type="EMBL" id="BRVS01000006">
    <property type="protein sequence ID" value="GLB67177.1"/>
    <property type="molecule type" value="Genomic_DNA"/>
</dbReference>
<evidence type="ECO:0000313" key="2">
    <source>
        <dbReference type="Proteomes" id="UP001209654"/>
    </source>
</evidence>